<dbReference type="PANTHER" id="PTHR12226:SF2">
    <property type="entry name" value="MANNOSE-P-DOLICHOL UTILIZATION DEFECT 1 PROTEIN"/>
    <property type="match status" value="1"/>
</dbReference>
<dbReference type="OrthoDB" id="271506at2759"/>
<dbReference type="FunFam" id="1.20.1280.290:FF:000006">
    <property type="entry name" value="mannose-P-dolichol utilization defect 1 protein"/>
    <property type="match status" value="1"/>
</dbReference>
<feature type="transmembrane region" description="Helical" evidence="10">
    <location>
        <begin position="111"/>
        <end position="130"/>
    </location>
</feature>
<dbReference type="OMA" id="LQVLYYW"/>
<evidence type="ECO:0000256" key="4">
    <source>
        <dbReference type="ARBA" id="ARBA00022737"/>
    </source>
</evidence>
<dbReference type="SMART" id="SM00679">
    <property type="entry name" value="CTNS"/>
    <property type="match status" value="2"/>
</dbReference>
<accession>A0A8I6RR38</accession>
<keyword evidence="12" id="KW-1185">Reference proteome</keyword>
<dbReference type="Pfam" id="PF04193">
    <property type="entry name" value="PQ-loop"/>
    <property type="match status" value="2"/>
</dbReference>
<evidence type="ECO:0000256" key="2">
    <source>
        <dbReference type="ARBA" id="ARBA00022448"/>
    </source>
</evidence>
<dbReference type="RefSeq" id="XP_014248013.1">
    <property type="nucleotide sequence ID" value="XM_014392527.2"/>
</dbReference>
<dbReference type="InterPro" id="IPR006603">
    <property type="entry name" value="PQ-loop_rpt"/>
</dbReference>
<sequence length="251" mass="27356">MSAGTSSAMGETSLAKSLLLNFMPEKCYNEFFYNYNFFNVFCLKALISKCLGLAIIGGSLMVKVPQIVKIWANQSAEGVSFTNVLTDLYAITSGSSYAFVQKFPFSAYGEGLFLGLQTVTIAVLVLHFNVSSNLAAVFTALYAVVIYVLTSGLTPVSFLWNLQAVSVPIMFFGKLTQAYTNYKNGGTGQLSAATCVMLLFGNVARIFTSIQETGDMIIIVTYLLATIGNGIIVGQFIFYRKGPVERKKKKQ</sequence>
<reference evidence="11" key="1">
    <citation type="submission" date="2022-01" db="UniProtKB">
        <authorList>
            <consortium name="EnsemblMetazoa"/>
        </authorList>
    </citation>
    <scope>IDENTIFICATION</scope>
</reference>
<evidence type="ECO:0000256" key="1">
    <source>
        <dbReference type="ARBA" id="ARBA00004141"/>
    </source>
</evidence>
<dbReference type="EnsemblMetazoa" id="XM_014392527.2">
    <property type="protein sequence ID" value="XP_014248013.1"/>
    <property type="gene ID" value="LOC106665802"/>
</dbReference>
<evidence type="ECO:0000256" key="6">
    <source>
        <dbReference type="ARBA" id="ARBA00023136"/>
    </source>
</evidence>
<dbReference type="AlphaFoldDB" id="A0A8I6RR38"/>
<evidence type="ECO:0000256" key="5">
    <source>
        <dbReference type="ARBA" id="ARBA00022989"/>
    </source>
</evidence>
<evidence type="ECO:0000256" key="3">
    <source>
        <dbReference type="ARBA" id="ARBA00022692"/>
    </source>
</evidence>
<evidence type="ECO:0000313" key="12">
    <source>
        <dbReference type="Proteomes" id="UP000494040"/>
    </source>
</evidence>
<feature type="transmembrane region" description="Helical" evidence="10">
    <location>
        <begin position="216"/>
        <end position="239"/>
    </location>
</feature>
<dbReference type="PIRSF" id="PIRSF023381">
    <property type="entry name" value="MannP-dilichol_defect-1p"/>
    <property type="match status" value="1"/>
</dbReference>
<dbReference type="InterPro" id="IPR016817">
    <property type="entry name" value="MannP-dilichol_defect-1"/>
</dbReference>
<dbReference type="PANTHER" id="PTHR12226">
    <property type="entry name" value="MANNOSE-P-DOLICHOL UTILIZATION DEFECT 1 LEC35 -RELATED"/>
    <property type="match status" value="1"/>
</dbReference>
<keyword evidence="3 9" id="KW-0812">Transmembrane</keyword>
<organism evidence="11 12">
    <name type="scientific">Cimex lectularius</name>
    <name type="common">Bed bug</name>
    <name type="synonym">Acanthia lectularia</name>
    <dbReference type="NCBI Taxonomy" id="79782"/>
    <lineage>
        <taxon>Eukaryota</taxon>
        <taxon>Metazoa</taxon>
        <taxon>Ecdysozoa</taxon>
        <taxon>Arthropoda</taxon>
        <taxon>Hexapoda</taxon>
        <taxon>Insecta</taxon>
        <taxon>Pterygota</taxon>
        <taxon>Neoptera</taxon>
        <taxon>Paraneoptera</taxon>
        <taxon>Hemiptera</taxon>
        <taxon>Heteroptera</taxon>
        <taxon>Panheteroptera</taxon>
        <taxon>Cimicomorpha</taxon>
        <taxon>Cimicidae</taxon>
        <taxon>Cimex</taxon>
    </lineage>
</organism>
<dbReference type="GO" id="GO:0009312">
    <property type="term" value="P:oligosaccharide biosynthetic process"/>
    <property type="evidence" value="ECO:0007669"/>
    <property type="project" value="TreeGrafter"/>
</dbReference>
<dbReference type="GO" id="GO:0016020">
    <property type="term" value="C:membrane"/>
    <property type="evidence" value="ECO:0007669"/>
    <property type="project" value="UniProtKB-SubCell"/>
</dbReference>
<feature type="transmembrane region" description="Helical" evidence="10">
    <location>
        <begin position="136"/>
        <end position="160"/>
    </location>
</feature>
<keyword evidence="5 9" id="KW-1133">Transmembrane helix</keyword>
<dbReference type="GeneID" id="106665802"/>
<protein>
    <recommendedName>
        <fullName evidence="8 9">Mannose-P-dolichol utilization defect 1 protein homolog</fullName>
    </recommendedName>
</protein>
<dbReference type="Gene3D" id="1.20.1280.290">
    <property type="match status" value="2"/>
</dbReference>
<dbReference type="Proteomes" id="UP000494040">
    <property type="component" value="Unassembled WGS sequence"/>
</dbReference>
<evidence type="ECO:0000256" key="7">
    <source>
        <dbReference type="ARBA" id="ARBA00038475"/>
    </source>
</evidence>
<keyword evidence="2" id="KW-0813">Transport</keyword>
<evidence type="ECO:0000256" key="9">
    <source>
        <dbReference type="PIRNR" id="PIRNR023381"/>
    </source>
</evidence>
<feature type="transmembrane region" description="Helical" evidence="10">
    <location>
        <begin position="38"/>
        <end position="62"/>
    </location>
</feature>
<comment type="similarity">
    <text evidence="7 9">Belongs to the MPDU1 (TC 2.A.43.3) family.</text>
</comment>
<evidence type="ECO:0000256" key="10">
    <source>
        <dbReference type="SAM" id="Phobius"/>
    </source>
</evidence>
<evidence type="ECO:0000313" key="11">
    <source>
        <dbReference type="EnsemblMetazoa" id="XP_014248013.1"/>
    </source>
</evidence>
<keyword evidence="6 9" id="KW-0472">Membrane</keyword>
<dbReference type="KEGG" id="clec:106665802"/>
<proteinExistence type="inferred from homology"/>
<name>A0A8I6RR38_CIMLE</name>
<comment type="subcellular location">
    <subcellularLocation>
        <location evidence="1 9">Membrane</location>
        <topology evidence="1 9">Multi-pass membrane protein</topology>
    </subcellularLocation>
</comment>
<feature type="transmembrane region" description="Helical" evidence="10">
    <location>
        <begin position="190"/>
        <end position="210"/>
    </location>
</feature>
<evidence type="ECO:0000256" key="8">
    <source>
        <dbReference type="ARBA" id="ARBA00067517"/>
    </source>
</evidence>
<keyword evidence="4" id="KW-0677">Repeat</keyword>